<sequence length="343" mass="39241">MLALDDRIRVFASIGTVLKNLSAGEQSEIAARAQSENPWFTEENIITAKEGLEQYLNEDKLRSWTKELPPKPSSVKKFGLVMAGNIPWVGFHDFLTVLISGQHVFAKPSSQDSFLMRYVANLITELEPQFEPYITFVDKLNTADAIIATGSDNSSRYFEYYFSKYPHIIRKNRSSVAVLTGDESRDELYALGQDIFQYFGLGCRNVSKLLVPEDYDFTPLFQALEPYQSVAYHHKYNNNYDYNKSIYLVNREPFLDTGFALFRQSDQLVSPISVVYYEPYKTQEEVSQKLIASEQKIQCVVASQPLYPEQVNHVTFGKAQQPELWDYADGVNTLDFVQSVSQK</sequence>
<dbReference type="AlphaFoldDB" id="A0AA49JEH1"/>
<dbReference type="GO" id="GO:0016491">
    <property type="term" value="F:oxidoreductase activity"/>
    <property type="evidence" value="ECO:0007669"/>
    <property type="project" value="InterPro"/>
</dbReference>
<gene>
    <name evidence="1" type="ORF">K4G66_05255</name>
</gene>
<organism evidence="1">
    <name type="scientific">Roseihalotalea indica</name>
    <dbReference type="NCBI Taxonomy" id="2867963"/>
    <lineage>
        <taxon>Bacteria</taxon>
        <taxon>Pseudomonadati</taxon>
        <taxon>Bacteroidota</taxon>
        <taxon>Cytophagia</taxon>
        <taxon>Cytophagales</taxon>
        <taxon>Catalimonadaceae</taxon>
        <taxon>Roseihalotalea</taxon>
    </lineage>
</organism>
<reference evidence="1" key="1">
    <citation type="journal article" date="2023" name="Comput. Struct. Biotechnol. J.">
        <title>Discovery of a novel marine Bacteroidetes with a rich repertoire of carbohydrate-active enzymes.</title>
        <authorList>
            <person name="Chen B."/>
            <person name="Liu G."/>
            <person name="Chen Q."/>
            <person name="Wang H."/>
            <person name="Liu L."/>
            <person name="Tang K."/>
        </authorList>
    </citation>
    <scope>NUCLEOTIDE SEQUENCE</scope>
    <source>
        <strain evidence="1">TK19036</strain>
    </source>
</reference>
<protein>
    <submittedName>
        <fullName evidence="1">Acyl-CoA reductase</fullName>
    </submittedName>
</protein>
<name>A0AA49JEH1_9BACT</name>
<dbReference type="InterPro" id="IPR016161">
    <property type="entry name" value="Ald_DH/histidinol_DH"/>
</dbReference>
<reference evidence="1" key="2">
    <citation type="journal article" date="2024" name="Antonie Van Leeuwenhoek">
        <title>Roseihalotalea indica gen. nov., sp. nov., a halophilic Bacteroidetes from mesopelagic Southwest Indian Ocean with higher carbohydrate metabolic potential.</title>
        <authorList>
            <person name="Chen B."/>
            <person name="Zhang M."/>
            <person name="Lin D."/>
            <person name="Ye J."/>
            <person name="Tang K."/>
        </authorList>
    </citation>
    <scope>NUCLEOTIDE SEQUENCE</scope>
    <source>
        <strain evidence="1">TK19036</strain>
    </source>
</reference>
<proteinExistence type="predicted"/>
<evidence type="ECO:0000313" key="1">
    <source>
        <dbReference type="EMBL" id="WKN38108.1"/>
    </source>
</evidence>
<accession>A0AA49JEH1</accession>
<dbReference type="SUPFAM" id="SSF53720">
    <property type="entry name" value="ALDH-like"/>
    <property type="match status" value="1"/>
</dbReference>
<dbReference type="EMBL" id="CP120682">
    <property type="protein sequence ID" value="WKN38108.1"/>
    <property type="molecule type" value="Genomic_DNA"/>
</dbReference>